<organism evidence="1 2">
    <name type="scientific">Southern Psittacara leucophthalmus aviadenovirus</name>
    <dbReference type="NCBI Taxonomy" id="2604330"/>
    <lineage>
        <taxon>Viruses</taxon>
        <taxon>Varidnaviria</taxon>
        <taxon>Bamfordvirae</taxon>
        <taxon>Preplasmiviricota</taxon>
        <taxon>Polisuviricotina</taxon>
        <taxon>Pharingeaviricetes</taxon>
        <taxon>Rowavirales</taxon>
        <taxon>Adenoviridae</taxon>
        <taxon>Aviadenovirus</taxon>
        <taxon>Aviadenovirus leucophthalmi</taxon>
    </lineage>
</organism>
<evidence type="ECO:0000313" key="1">
    <source>
        <dbReference type="EMBL" id="QEJ80781.1"/>
    </source>
</evidence>
<keyword evidence="2" id="KW-1185">Reference proteome</keyword>
<reference evidence="1" key="2">
    <citation type="submission" date="2019-07" db="EMBL/GenBank/DDBJ databases">
        <authorList>
            <person name="Duarte M.A."/>
            <person name="Silva J.M.F."/>
            <person name="Brito C.R."/>
            <person name="Teixeira D.S."/>
            <person name="Melo F.L."/>
            <person name="Ribeiro B.M."/>
            <person name="Nagata T."/>
            <person name="Campos F.S."/>
        </authorList>
    </citation>
    <scope>NUCLEOTIDE SEQUENCE</scope>
    <source>
        <strain evidence="1">BR_DF2</strain>
    </source>
</reference>
<feature type="non-terminal residue" evidence="1">
    <location>
        <position position="72"/>
    </location>
</feature>
<name>A0AAE6IR02_9ADEN</name>
<protein>
    <submittedName>
        <fullName evidence="1">U-exon protein</fullName>
    </submittedName>
</protein>
<dbReference type="InterPro" id="IPR057648">
    <property type="entry name" value="U_exon-like"/>
</dbReference>
<evidence type="ECO:0000313" key="2">
    <source>
        <dbReference type="Proteomes" id="UP000830145"/>
    </source>
</evidence>
<dbReference type="Pfam" id="PF23683">
    <property type="entry name" value="U_exon"/>
    <property type="match status" value="1"/>
</dbReference>
<dbReference type="Proteomes" id="UP000830145">
    <property type="component" value="Segment"/>
</dbReference>
<dbReference type="EMBL" id="MN153802">
    <property type="protein sequence ID" value="QEJ80781.1"/>
    <property type="molecule type" value="Genomic_DNA"/>
</dbReference>
<sequence length="72" mass="8798">MVEKKYWMNLNNQSMLYFDLPLNPGFIFWIKRNYRARVCSDGGERVTVTRQPPFNDKELEEIYLETEHRQQI</sequence>
<accession>A0AAE6IR02</accession>
<proteinExistence type="predicted"/>
<gene>
    <name evidence="1" type="ORF">SPLgp21</name>
</gene>
<reference evidence="1" key="1">
    <citation type="journal article" date="2019" name="Viruses">
        <title>Faecal Virome Analysis of Wild Animals from Brazil.</title>
        <authorList>
            <person name="Duarte M.A."/>
            <person name="Silva J.M.F."/>
            <person name="Brito C.R."/>
            <person name="Teixeira D.S."/>
            <person name="Melo F.L."/>
            <person name="Ribeiro B.M."/>
            <person name="Nagata T."/>
            <person name="Campos F.S."/>
        </authorList>
    </citation>
    <scope>NUCLEOTIDE SEQUENCE</scope>
    <source>
        <strain evidence="1">BR_DF2</strain>
    </source>
</reference>